<protein>
    <submittedName>
        <fullName evidence="1">Uncharacterized protein</fullName>
    </submittedName>
</protein>
<name>A0ABX8MMI6_9PSED</name>
<reference evidence="1" key="1">
    <citation type="submission" date="2021-06" db="EMBL/GenBank/DDBJ databases">
        <title>Updating the genus Pseudomonas: Description of 43 new species and partition of the Pseudomonas putida group.</title>
        <authorList>
            <person name="Girard L."/>
            <person name="Lood C."/>
            <person name="Vandamme P."/>
            <person name="Rokni-Zadeh H."/>
            <person name="van Noort V."/>
            <person name="Hofte M."/>
            <person name="Lavigne R."/>
            <person name="De Mot R."/>
        </authorList>
    </citation>
    <scope>NUCLEOTIDE SEQUENCE</scope>
    <source>
        <strain evidence="1">CMR12a</strain>
    </source>
</reference>
<gene>
    <name evidence="1" type="ORF">KSS89_24645</name>
</gene>
<keyword evidence="2" id="KW-1185">Reference proteome</keyword>
<organism evidence="1 2">
    <name type="scientific">Pseudomonas sessilinigenes</name>
    <dbReference type="NCBI Taxonomy" id="658629"/>
    <lineage>
        <taxon>Bacteria</taxon>
        <taxon>Pseudomonadati</taxon>
        <taxon>Pseudomonadota</taxon>
        <taxon>Gammaproteobacteria</taxon>
        <taxon>Pseudomonadales</taxon>
        <taxon>Pseudomonadaceae</taxon>
        <taxon>Pseudomonas</taxon>
    </lineage>
</organism>
<dbReference type="EMBL" id="CP077074">
    <property type="protein sequence ID" value="QXH39386.1"/>
    <property type="molecule type" value="Genomic_DNA"/>
</dbReference>
<accession>A0ABX8MMI6</accession>
<evidence type="ECO:0000313" key="2">
    <source>
        <dbReference type="Proteomes" id="UP000693952"/>
    </source>
</evidence>
<dbReference type="Proteomes" id="UP000693952">
    <property type="component" value="Chromosome"/>
</dbReference>
<evidence type="ECO:0000313" key="1">
    <source>
        <dbReference type="EMBL" id="QXH39386.1"/>
    </source>
</evidence>
<sequence length="60" mass="6621">MLMAAAGQAPSIVGMTHHLDKTPPRWQLKTRSGPSCGTNAVASKKLLMYQYIVAYRLKMT</sequence>
<dbReference type="RefSeq" id="WP_124347629.1">
    <property type="nucleotide sequence ID" value="NZ_CP027706.1"/>
</dbReference>
<proteinExistence type="predicted"/>